<sequence>TQVQTYRVICGSTVPNIHKFRVMKKADRLNVKTQILDTSDGIAREREAREKRKRERDTSDKMT</sequence>
<evidence type="ECO:0000313" key="2">
    <source>
        <dbReference type="EMBL" id="CEK65808.1"/>
    </source>
</evidence>
<name>A0A0B6ZBE9_9EUPU</name>
<evidence type="ECO:0000256" key="1">
    <source>
        <dbReference type="SAM" id="MobiDB-lite"/>
    </source>
</evidence>
<gene>
    <name evidence="2" type="primary">ORF56332</name>
</gene>
<proteinExistence type="predicted"/>
<dbReference type="EMBL" id="HACG01018943">
    <property type="protein sequence ID" value="CEK65808.1"/>
    <property type="molecule type" value="Transcribed_RNA"/>
</dbReference>
<feature type="non-terminal residue" evidence="2">
    <location>
        <position position="1"/>
    </location>
</feature>
<dbReference type="AlphaFoldDB" id="A0A0B6ZBE9"/>
<protein>
    <submittedName>
        <fullName evidence="2">Uncharacterized protein</fullName>
    </submittedName>
</protein>
<feature type="region of interest" description="Disordered" evidence="1">
    <location>
        <begin position="38"/>
        <end position="63"/>
    </location>
</feature>
<reference evidence="2" key="1">
    <citation type="submission" date="2014-12" db="EMBL/GenBank/DDBJ databases">
        <title>Insight into the proteome of Arion vulgaris.</title>
        <authorList>
            <person name="Aradska J."/>
            <person name="Bulat T."/>
            <person name="Smidak R."/>
            <person name="Sarate P."/>
            <person name="Gangsoo J."/>
            <person name="Sialana F."/>
            <person name="Bilban M."/>
            <person name="Lubec G."/>
        </authorList>
    </citation>
    <scope>NUCLEOTIDE SEQUENCE</scope>
    <source>
        <tissue evidence="2">Skin</tissue>
    </source>
</reference>
<organism evidence="2">
    <name type="scientific">Arion vulgaris</name>
    <dbReference type="NCBI Taxonomy" id="1028688"/>
    <lineage>
        <taxon>Eukaryota</taxon>
        <taxon>Metazoa</taxon>
        <taxon>Spiralia</taxon>
        <taxon>Lophotrochozoa</taxon>
        <taxon>Mollusca</taxon>
        <taxon>Gastropoda</taxon>
        <taxon>Heterobranchia</taxon>
        <taxon>Euthyneura</taxon>
        <taxon>Panpulmonata</taxon>
        <taxon>Eupulmonata</taxon>
        <taxon>Stylommatophora</taxon>
        <taxon>Helicina</taxon>
        <taxon>Arionoidea</taxon>
        <taxon>Arionidae</taxon>
        <taxon>Arion</taxon>
    </lineage>
</organism>
<accession>A0A0B6ZBE9</accession>
<feature type="compositionally biased region" description="Basic and acidic residues" evidence="1">
    <location>
        <begin position="42"/>
        <end position="63"/>
    </location>
</feature>